<sequence>MGSRVERMQQRLRGVLRREVKDVDFGLVFPSISNQRPPIPTSEPQTFLNGQQTTPEPEKSGQSTSLTSSQLPPTVDISKNTEESLSRSTRSANANTSKKRRKLDDNQTPSTPSRVVRLSPKDNVSQKFQSAKDDARKNDALAKDSNNSIDPTSPEKGSSIVSSYTQSLTSRITPTKSRRLFEVSESPINAPGSGRLVQTEELILSNSQKNTLPSSSLKRTFDNTLSSSQQRRKKMSGVKSGGLDLFKAISSVNASAQANDDDDIDELSPDPTPLSGYHAGSRLRARMSSTNEEREQKTFKHFQDEYETTTPQENLNQSNNIARIGSPDLDLPIIKSASEKQHRKKSITKPQSSDTQENINHSSKISKGKSKPQCSGKPKIKNNLQKLNTQIAAASDTAAADDDDDECDEFETLRIEKTHSKPRDFNYVDLLSQALRKIIGSRISALQERADACENEDIRRDLKTKNGALEAYGKEIKSRLLEHAVDLDYAQSLETRLRNEQKKKIRLRSEILRIRAEREAIALRMDDIRKRHNTAQKENMKNRLSLNNAIHNLEIAIETVRDSTYHPIYDNISDIDSTQTRLKKVAPLISHQSDNGGLLRQVKDFNSLLERSAIALEKK</sequence>
<feature type="compositionally biased region" description="Polar residues" evidence="2">
    <location>
        <begin position="86"/>
        <end position="96"/>
    </location>
</feature>
<dbReference type="AlphaFoldDB" id="A0A420HHN7"/>
<comment type="caution">
    <text evidence="4">The sequence shown here is derived from an EMBL/GenBank/DDBJ whole genome shotgun (WGS) entry which is preliminary data.</text>
</comment>
<feature type="compositionally biased region" description="Polar residues" evidence="2">
    <location>
        <begin position="144"/>
        <end position="172"/>
    </location>
</feature>
<feature type="region of interest" description="Disordered" evidence="2">
    <location>
        <begin position="28"/>
        <end position="172"/>
    </location>
</feature>
<dbReference type="InterPro" id="IPR048743">
    <property type="entry name" value="AME1"/>
</dbReference>
<keyword evidence="1" id="KW-0175">Coiled coil</keyword>
<feature type="region of interest" description="Disordered" evidence="2">
    <location>
        <begin position="256"/>
        <end position="280"/>
    </location>
</feature>
<evidence type="ECO:0000256" key="2">
    <source>
        <dbReference type="SAM" id="MobiDB-lite"/>
    </source>
</evidence>
<feature type="compositionally biased region" description="Low complexity" evidence="2">
    <location>
        <begin position="62"/>
        <end position="74"/>
    </location>
</feature>
<dbReference type="EMBL" id="MCBR01019349">
    <property type="protein sequence ID" value="RKF56879.1"/>
    <property type="molecule type" value="Genomic_DNA"/>
</dbReference>
<evidence type="ECO:0000256" key="1">
    <source>
        <dbReference type="SAM" id="Coils"/>
    </source>
</evidence>
<protein>
    <submittedName>
        <fullName evidence="4">Putative at hook domain-containing protein</fullName>
    </submittedName>
</protein>
<accession>A0A420HHN7</accession>
<dbReference type="Pfam" id="PF20994">
    <property type="entry name" value="CENPU"/>
    <property type="match status" value="1"/>
</dbReference>
<dbReference type="Proteomes" id="UP000285405">
    <property type="component" value="Unassembled WGS sequence"/>
</dbReference>
<evidence type="ECO:0000313" key="4">
    <source>
        <dbReference type="EMBL" id="RKF56879.1"/>
    </source>
</evidence>
<feature type="compositionally biased region" description="Basic and acidic residues" evidence="2">
    <location>
        <begin position="130"/>
        <end position="142"/>
    </location>
</feature>
<feature type="compositionally biased region" description="Polar residues" evidence="2">
    <location>
        <begin position="308"/>
        <end position="321"/>
    </location>
</feature>
<evidence type="ECO:0000259" key="3">
    <source>
        <dbReference type="Pfam" id="PF20994"/>
    </source>
</evidence>
<feature type="compositionally biased region" description="Acidic residues" evidence="2">
    <location>
        <begin position="259"/>
        <end position="268"/>
    </location>
</feature>
<feature type="region of interest" description="Disordered" evidence="2">
    <location>
        <begin position="207"/>
        <end position="239"/>
    </location>
</feature>
<feature type="domain" description="Inner kinetochore subunit AME1" evidence="3">
    <location>
        <begin position="410"/>
        <end position="611"/>
    </location>
</feature>
<evidence type="ECO:0000313" key="5">
    <source>
        <dbReference type="Proteomes" id="UP000285405"/>
    </source>
</evidence>
<feature type="compositionally biased region" description="Polar residues" evidence="2">
    <location>
        <begin position="348"/>
        <end position="363"/>
    </location>
</feature>
<name>A0A420HHN7_9PEZI</name>
<organism evidence="4 5">
    <name type="scientific">Golovinomyces cichoracearum</name>
    <dbReference type="NCBI Taxonomy" id="62708"/>
    <lineage>
        <taxon>Eukaryota</taxon>
        <taxon>Fungi</taxon>
        <taxon>Dikarya</taxon>
        <taxon>Ascomycota</taxon>
        <taxon>Pezizomycotina</taxon>
        <taxon>Leotiomycetes</taxon>
        <taxon>Erysiphales</taxon>
        <taxon>Erysiphaceae</taxon>
        <taxon>Golovinomyces</taxon>
    </lineage>
</organism>
<feature type="compositionally biased region" description="Polar residues" evidence="2">
    <location>
        <begin position="31"/>
        <end position="55"/>
    </location>
</feature>
<feature type="compositionally biased region" description="Polar residues" evidence="2">
    <location>
        <begin position="207"/>
        <end position="229"/>
    </location>
</feature>
<feature type="coiled-coil region" evidence="1">
    <location>
        <begin position="490"/>
        <end position="517"/>
    </location>
</feature>
<proteinExistence type="predicted"/>
<feature type="region of interest" description="Disordered" evidence="2">
    <location>
        <begin position="307"/>
        <end position="380"/>
    </location>
</feature>
<reference evidence="4 5" key="1">
    <citation type="journal article" date="2018" name="BMC Genomics">
        <title>Comparative genome analyses reveal sequence features reflecting distinct modes of host-adaptation between dicot and monocot powdery mildew.</title>
        <authorList>
            <person name="Wu Y."/>
            <person name="Ma X."/>
            <person name="Pan Z."/>
            <person name="Kale S.D."/>
            <person name="Song Y."/>
            <person name="King H."/>
            <person name="Zhang Q."/>
            <person name="Presley C."/>
            <person name="Deng X."/>
            <person name="Wei C.I."/>
            <person name="Xiao S."/>
        </authorList>
    </citation>
    <scope>NUCLEOTIDE SEQUENCE [LARGE SCALE GENOMIC DNA]</scope>
    <source>
        <strain evidence="4">UCSC1</strain>
    </source>
</reference>
<dbReference type="OrthoDB" id="5377952at2759"/>
<gene>
    <name evidence="4" type="ORF">GcC1_193041</name>
</gene>